<dbReference type="PANTHER" id="PTHR10039">
    <property type="entry name" value="AMELOGENIN"/>
    <property type="match status" value="1"/>
</dbReference>
<feature type="region of interest" description="Disordered" evidence="2">
    <location>
        <begin position="1"/>
        <end position="21"/>
    </location>
</feature>
<dbReference type="Proteomes" id="UP001220324">
    <property type="component" value="Unassembled WGS sequence"/>
</dbReference>
<dbReference type="InterPro" id="IPR007111">
    <property type="entry name" value="NACHT_NTPase"/>
</dbReference>
<evidence type="ECO:0000313" key="5">
    <source>
        <dbReference type="Proteomes" id="UP001220324"/>
    </source>
</evidence>
<keyword evidence="1" id="KW-0677">Repeat</keyword>
<feature type="compositionally biased region" description="Polar residues" evidence="2">
    <location>
        <begin position="667"/>
        <end position="680"/>
    </location>
</feature>
<evidence type="ECO:0000259" key="3">
    <source>
        <dbReference type="PROSITE" id="PS50837"/>
    </source>
</evidence>
<dbReference type="InterPro" id="IPR011990">
    <property type="entry name" value="TPR-like_helical_dom_sf"/>
</dbReference>
<protein>
    <recommendedName>
        <fullName evidence="3">NACHT domain-containing protein</fullName>
    </recommendedName>
</protein>
<reference evidence="4 5" key="1">
    <citation type="journal article" date="2023" name="IMA Fungus">
        <title>Comparative genomic study of the Penicillium genus elucidates a diverse pangenome and 15 lateral gene transfer events.</title>
        <authorList>
            <person name="Petersen C."/>
            <person name="Sorensen T."/>
            <person name="Nielsen M.R."/>
            <person name="Sondergaard T.E."/>
            <person name="Sorensen J.L."/>
            <person name="Fitzpatrick D.A."/>
            <person name="Frisvad J.C."/>
            <person name="Nielsen K.L."/>
        </authorList>
    </citation>
    <scope>NUCLEOTIDE SEQUENCE [LARGE SCALE GENOMIC DNA]</scope>
    <source>
        <strain evidence="4 5">IBT 35679</strain>
    </source>
</reference>
<dbReference type="Gene3D" id="3.40.50.300">
    <property type="entry name" value="P-loop containing nucleotide triphosphate hydrolases"/>
    <property type="match status" value="1"/>
</dbReference>
<name>A0AAD6CKV4_9EURO</name>
<dbReference type="AlphaFoldDB" id="A0AAD6CKV4"/>
<feature type="region of interest" description="Disordered" evidence="2">
    <location>
        <begin position="660"/>
        <end position="680"/>
    </location>
</feature>
<gene>
    <name evidence="4" type="ORF">N7494_012037</name>
</gene>
<dbReference type="SUPFAM" id="SSF52540">
    <property type="entry name" value="P-loop containing nucleoside triphosphate hydrolases"/>
    <property type="match status" value="1"/>
</dbReference>
<accession>A0AAD6CKV4</accession>
<organism evidence="4 5">
    <name type="scientific">Penicillium frequentans</name>
    <dbReference type="NCBI Taxonomy" id="3151616"/>
    <lineage>
        <taxon>Eukaryota</taxon>
        <taxon>Fungi</taxon>
        <taxon>Dikarya</taxon>
        <taxon>Ascomycota</taxon>
        <taxon>Pezizomycotina</taxon>
        <taxon>Eurotiomycetes</taxon>
        <taxon>Eurotiomycetidae</taxon>
        <taxon>Eurotiales</taxon>
        <taxon>Aspergillaceae</taxon>
        <taxon>Penicillium</taxon>
    </lineage>
</organism>
<evidence type="ECO:0000313" key="4">
    <source>
        <dbReference type="EMBL" id="KAJ5525387.1"/>
    </source>
</evidence>
<dbReference type="Pfam" id="PF24883">
    <property type="entry name" value="NPHP3_N"/>
    <property type="match status" value="1"/>
</dbReference>
<keyword evidence="5" id="KW-1185">Reference proteome</keyword>
<dbReference type="EMBL" id="JAQIZZ010000008">
    <property type="protein sequence ID" value="KAJ5525387.1"/>
    <property type="molecule type" value="Genomic_DNA"/>
</dbReference>
<feature type="domain" description="NACHT" evidence="3">
    <location>
        <begin position="92"/>
        <end position="248"/>
    </location>
</feature>
<dbReference type="PROSITE" id="PS50837">
    <property type="entry name" value="NACHT"/>
    <property type="match status" value="1"/>
</dbReference>
<sequence length="680" mass="76570">MESNTPFNDMNSGSPTAVNNGILNAKPKPATLLPEQIEISANKDCLRDLRTTDPREDKQRIEELSGGLLKEVYIWILDNVYFKRWRYERQGQLLRISGAPGQGKTMLVCGIINELINDTSETSMKPAAKTPILSFFFCQANDTRTNTANAVLRGLIFMLVDQRPSLISHIRQYYDKRGKQLFQDPYAWETISQILISILQDPRLQLYTTYFIIDALDECTTGRDRLLELIARLQSAYPQSKWIVSSRSTPDIEKAFSVTTQTIQLVLQPNEAIAIFTGLKVRELAKKKGYPDALRDEVSQYLSSLAHGNFLYVVFAYEKLSRVLDLKSVRATLQKIPSGLASIYTDILDEINCSKKAEVCNSLLSVIVTINRPITVDELASCIDIPETGADEREHLAEAIRMCGHFLVLRGFAVSLIHQTVKEFLGFPGALVPDHSGTPTSMGKLANTYLSQERCEEAEDIRVQIMEVHKQIIRPESPDTLGLLAEAVAHNTQSPPDLESHDDSEDSDLSIDMTTDNESVFSLAYNPSTSSWGPGSREINLFLVQEFATLLHENEILLSLISVGVSKQQIGKERMLINFRRLLQLFANDLKAEILEDLHRDLRSFVSSYSDRITRELFVMTDVDEKPNIKPPVPETERGLASIANHSIQERRVEDYIRSLNPGRPLPTQQSLLQKVTKSP</sequence>
<evidence type="ECO:0000256" key="1">
    <source>
        <dbReference type="ARBA" id="ARBA00022737"/>
    </source>
</evidence>
<dbReference type="InterPro" id="IPR027417">
    <property type="entry name" value="P-loop_NTPase"/>
</dbReference>
<proteinExistence type="predicted"/>
<dbReference type="InterPro" id="IPR056884">
    <property type="entry name" value="NPHP3-like_N"/>
</dbReference>
<dbReference type="PANTHER" id="PTHR10039:SF14">
    <property type="entry name" value="NACHT DOMAIN-CONTAINING PROTEIN"/>
    <property type="match status" value="1"/>
</dbReference>
<evidence type="ECO:0000256" key="2">
    <source>
        <dbReference type="SAM" id="MobiDB-lite"/>
    </source>
</evidence>
<comment type="caution">
    <text evidence="4">The sequence shown here is derived from an EMBL/GenBank/DDBJ whole genome shotgun (WGS) entry which is preliminary data.</text>
</comment>
<dbReference type="Gene3D" id="1.25.40.10">
    <property type="entry name" value="Tetratricopeptide repeat domain"/>
    <property type="match status" value="1"/>
</dbReference>